<keyword evidence="1" id="KW-0150">Chloroplast</keyword>
<geneLocation type="chloroplast" evidence="1"/>
<keyword evidence="1" id="KW-0934">Plastid</keyword>
<gene>
    <name evidence="1" type="primary">clpN</name>
</gene>
<reference evidence="1" key="1">
    <citation type="submission" date="2016-09" db="EMBL/GenBank/DDBJ databases">
        <title>The plastid genome of some eustigmatophyte algae harbours a bacteria-derived six-gene cluster for biosynthesis of a novel secondary metabolite.</title>
        <authorList>
            <person name="Yurchenko T."/>
            <person name="Sevcikova T."/>
            <person name="Strnad H."/>
            <person name="Butenko A."/>
            <person name="Elias M."/>
        </authorList>
    </citation>
    <scope>NUCLEOTIDE SEQUENCE</scope>
</reference>
<sequence length="148" mass="17486">MREQKNHLTTKILSNQLKEAFFLAFLEAKKNDNKSISSKLLLYAILKTNGSIASRNINNTYNCIPVFSNRINKILNKCEYEFKNNNKIILKNDDLGFNFTRPVRRLLFLIIRSIKGRDFKIITTLHVFNYLVRNKSLKKWLRECLKES</sequence>
<evidence type="ECO:0000313" key="1">
    <source>
        <dbReference type="EMBL" id="AOW70723.1"/>
    </source>
</evidence>
<dbReference type="InterPro" id="IPR036628">
    <property type="entry name" value="Clp_N_dom_sf"/>
</dbReference>
<organism evidence="1">
    <name type="scientific">Monodopsis sp. MarTras21</name>
    <dbReference type="NCBI Taxonomy" id="1745953"/>
    <lineage>
        <taxon>Eukaryota</taxon>
        <taxon>Sar</taxon>
        <taxon>Stramenopiles</taxon>
        <taxon>Ochrophyta</taxon>
        <taxon>Eustigmatophyceae</taxon>
        <taxon>Eustigmatales</taxon>
        <taxon>Monodopsidaceae</taxon>
        <taxon>Monodopsis</taxon>
    </lineage>
</organism>
<protein>
    <submittedName>
        <fullName evidence="1">N-domain of Clp Chaperone</fullName>
    </submittedName>
</protein>
<accession>A0A1D8RDB7</accession>
<dbReference type="AlphaFoldDB" id="A0A1D8RDB7"/>
<name>A0A1D8RDB7_9STRA</name>
<dbReference type="EMBL" id="KX839260">
    <property type="protein sequence ID" value="AOW70723.1"/>
    <property type="molecule type" value="Genomic_DNA"/>
</dbReference>
<proteinExistence type="predicted"/>
<dbReference type="SUPFAM" id="SSF81923">
    <property type="entry name" value="Double Clp-N motif"/>
    <property type="match status" value="1"/>
</dbReference>